<evidence type="ECO:0000313" key="3">
    <source>
        <dbReference type="Proteomes" id="UP000254575"/>
    </source>
</evidence>
<evidence type="ECO:0000259" key="1">
    <source>
        <dbReference type="Pfam" id="PF07879"/>
    </source>
</evidence>
<sequence length="146" mass="16284">MAVRKIKKYPNRRLYDTGASAYIKSKDLRAFLLAGERLSVIDVQTGRDITRSVLFSMLAEEAADEQAAPIFSEAMLSEALRFDDELLAGLAAQYLEKSLKLFIQHRDLFQAQMQNFDLEDPLSTIEKLAVAQDALLQESAAKIAAS</sequence>
<organism evidence="2 3">
    <name type="scientific">Suttonella indologenes</name>
    <dbReference type="NCBI Taxonomy" id="13276"/>
    <lineage>
        <taxon>Bacteria</taxon>
        <taxon>Pseudomonadati</taxon>
        <taxon>Pseudomonadota</taxon>
        <taxon>Gammaproteobacteria</taxon>
        <taxon>Cardiobacteriales</taxon>
        <taxon>Cardiobacteriaceae</taxon>
        <taxon>Suttonella</taxon>
    </lineage>
</organism>
<dbReference type="RefSeq" id="WP_115218655.1">
    <property type="nucleotide sequence ID" value="NZ_UHIA01000004.1"/>
</dbReference>
<gene>
    <name evidence="2" type="ORF">NCTC10717_01477</name>
</gene>
<dbReference type="AlphaFoldDB" id="A0A380MY46"/>
<dbReference type="OrthoDB" id="9795345at2"/>
<reference evidence="2 3" key="1">
    <citation type="submission" date="2018-06" db="EMBL/GenBank/DDBJ databases">
        <authorList>
            <consortium name="Pathogen Informatics"/>
            <person name="Doyle S."/>
        </authorList>
    </citation>
    <scope>NUCLEOTIDE SEQUENCE [LARGE SCALE GENOMIC DNA]</scope>
    <source>
        <strain evidence="2 3">NCTC10717</strain>
    </source>
</reference>
<protein>
    <submittedName>
        <fullName evidence="2">Uncharacterized protein conserved in bacteria</fullName>
    </submittedName>
</protein>
<dbReference type="Pfam" id="PF07879">
    <property type="entry name" value="PHB_acc_N"/>
    <property type="match status" value="1"/>
</dbReference>
<name>A0A380MY46_9GAMM</name>
<keyword evidence="3" id="KW-1185">Reference proteome</keyword>
<dbReference type="Proteomes" id="UP000254575">
    <property type="component" value="Unassembled WGS sequence"/>
</dbReference>
<accession>A0A380MY46</accession>
<feature type="domain" description="PHA accumulation regulator DNA-binding N-terminal" evidence="1">
    <location>
        <begin position="6"/>
        <end position="63"/>
    </location>
</feature>
<evidence type="ECO:0000313" key="2">
    <source>
        <dbReference type="EMBL" id="SUO97485.1"/>
    </source>
</evidence>
<proteinExistence type="predicted"/>
<dbReference type="InterPro" id="IPR012909">
    <property type="entry name" value="PHA_DNA-bd_N"/>
</dbReference>
<dbReference type="EMBL" id="UHIA01000004">
    <property type="protein sequence ID" value="SUO97485.1"/>
    <property type="molecule type" value="Genomic_DNA"/>
</dbReference>